<feature type="domain" description="PHP" evidence="9">
    <location>
        <begin position="13"/>
        <end position="196"/>
    </location>
</feature>
<name>A0A372MFG6_9SPIR</name>
<evidence type="ECO:0000256" key="7">
    <source>
        <dbReference type="ARBA" id="ARBA00049158"/>
    </source>
</evidence>
<evidence type="ECO:0000259" key="9">
    <source>
        <dbReference type="Pfam" id="PF02811"/>
    </source>
</evidence>
<reference evidence="10 11" key="2">
    <citation type="submission" date="2018-09" db="EMBL/GenBank/DDBJ databases">
        <title>Genome of Sphaerochaeta halotolerans strain 4-11.</title>
        <authorList>
            <person name="Nazina T.N."/>
            <person name="Sokolova D.S."/>
        </authorList>
    </citation>
    <scope>NUCLEOTIDE SEQUENCE [LARGE SCALE GENOMIC DNA]</scope>
    <source>
        <strain evidence="10 11">4-11</strain>
    </source>
</reference>
<comment type="caution">
    <text evidence="10">The sequence shown here is derived from an EMBL/GenBank/DDBJ whole genome shotgun (WGS) entry which is preliminary data.</text>
</comment>
<evidence type="ECO:0000256" key="4">
    <source>
        <dbReference type="ARBA" id="ARBA00022605"/>
    </source>
</evidence>
<keyword evidence="4 8" id="KW-0028">Amino-acid biosynthesis</keyword>
<dbReference type="AlphaFoldDB" id="A0A372MFG6"/>
<keyword evidence="6 8" id="KW-0368">Histidine biosynthesis</keyword>
<accession>A0A372MFG6</accession>
<comment type="pathway">
    <text evidence="1 8">Amino-acid biosynthesis; L-histidine biosynthesis; L-histidine from 5-phospho-alpha-D-ribose 1-diphosphate: step 8/9.</text>
</comment>
<sequence>MRNQEYTQEVVNLHTHSFYCGHGSGTVEEYVQSASEKGIALLGMSEHCPVPDGRWNRSRMDFDQIESYERDCRVAKETAPEGLSVLTGYECDYLPEYQSYYAEVAERVDYLICAIHDLSTELSREYSVFWNQLSKKNLATYTDMYCESLSSGLFLFGAHPDLFGYYYHTWDGETEACSRAIIECAVANNVALEINANGLRKRKVQLHDGWRNPYPLSPFWEIASEYPLQVVTNSDAHNPSLLKEGYEACAQIASENNLQFCSYRVEREQTGSTRIALI</sequence>
<organism evidence="10 11">
    <name type="scientific">Sphaerochaeta halotolerans</name>
    <dbReference type="NCBI Taxonomy" id="2293840"/>
    <lineage>
        <taxon>Bacteria</taxon>
        <taxon>Pseudomonadati</taxon>
        <taxon>Spirochaetota</taxon>
        <taxon>Spirochaetia</taxon>
        <taxon>Spirochaetales</taxon>
        <taxon>Sphaerochaetaceae</taxon>
        <taxon>Sphaerochaeta</taxon>
    </lineage>
</organism>
<dbReference type="EMBL" id="QUWK01000009">
    <property type="protein sequence ID" value="RFU94515.1"/>
    <property type="molecule type" value="Genomic_DNA"/>
</dbReference>
<dbReference type="Pfam" id="PF02811">
    <property type="entry name" value="PHP"/>
    <property type="match status" value="1"/>
</dbReference>
<gene>
    <name evidence="10" type="ORF">DYP60_09500</name>
</gene>
<proteinExistence type="inferred from homology"/>
<evidence type="ECO:0000313" key="10">
    <source>
        <dbReference type="EMBL" id="RFU94515.1"/>
    </source>
</evidence>
<dbReference type="InterPro" id="IPR004013">
    <property type="entry name" value="PHP_dom"/>
</dbReference>
<comment type="similarity">
    <text evidence="2 8">Belongs to the PHP hydrolase family. HisK subfamily.</text>
</comment>
<dbReference type="EC" id="3.1.3.15" evidence="3 8"/>
<dbReference type="GO" id="GO:0005737">
    <property type="term" value="C:cytoplasm"/>
    <property type="evidence" value="ECO:0007669"/>
    <property type="project" value="TreeGrafter"/>
</dbReference>
<dbReference type="Proteomes" id="UP000264002">
    <property type="component" value="Unassembled WGS sequence"/>
</dbReference>
<keyword evidence="5 8" id="KW-0378">Hydrolase</keyword>
<evidence type="ECO:0000256" key="1">
    <source>
        <dbReference type="ARBA" id="ARBA00004970"/>
    </source>
</evidence>
<dbReference type="PANTHER" id="PTHR21039">
    <property type="entry name" value="HISTIDINOL PHOSPHATASE-RELATED"/>
    <property type="match status" value="1"/>
</dbReference>
<evidence type="ECO:0000256" key="5">
    <source>
        <dbReference type="ARBA" id="ARBA00022801"/>
    </source>
</evidence>
<dbReference type="GO" id="GO:0000105">
    <property type="term" value="P:L-histidine biosynthetic process"/>
    <property type="evidence" value="ECO:0007669"/>
    <property type="project" value="UniProtKB-UniRule"/>
</dbReference>
<evidence type="ECO:0000256" key="8">
    <source>
        <dbReference type="RuleBase" id="RU366003"/>
    </source>
</evidence>
<dbReference type="GO" id="GO:0004401">
    <property type="term" value="F:histidinol-phosphatase activity"/>
    <property type="evidence" value="ECO:0007669"/>
    <property type="project" value="UniProtKB-UniRule"/>
</dbReference>
<reference evidence="11" key="1">
    <citation type="submission" date="2018-08" db="EMBL/GenBank/DDBJ databases">
        <authorList>
            <person name="Grouzdev D.S."/>
            <person name="Krutkina M.S."/>
        </authorList>
    </citation>
    <scope>NUCLEOTIDE SEQUENCE [LARGE SCALE GENOMIC DNA]</scope>
    <source>
        <strain evidence="11">4-11</strain>
    </source>
</reference>
<comment type="catalytic activity">
    <reaction evidence="7 8">
        <text>L-histidinol phosphate + H2O = L-histidinol + phosphate</text>
        <dbReference type="Rhea" id="RHEA:14465"/>
        <dbReference type="ChEBI" id="CHEBI:15377"/>
        <dbReference type="ChEBI" id="CHEBI:43474"/>
        <dbReference type="ChEBI" id="CHEBI:57699"/>
        <dbReference type="ChEBI" id="CHEBI:57980"/>
        <dbReference type="EC" id="3.1.3.15"/>
    </reaction>
</comment>
<dbReference type="CDD" id="cd12110">
    <property type="entry name" value="PHP_HisPPase_Hisj_like"/>
    <property type="match status" value="1"/>
</dbReference>
<evidence type="ECO:0000256" key="2">
    <source>
        <dbReference type="ARBA" id="ARBA00009152"/>
    </source>
</evidence>
<evidence type="ECO:0000256" key="3">
    <source>
        <dbReference type="ARBA" id="ARBA00013085"/>
    </source>
</evidence>
<dbReference type="PANTHER" id="PTHR21039:SF0">
    <property type="entry name" value="HISTIDINOL-PHOSPHATASE"/>
    <property type="match status" value="1"/>
</dbReference>
<dbReference type="UniPathway" id="UPA00031">
    <property type="reaction ID" value="UER00013"/>
</dbReference>
<protein>
    <recommendedName>
        <fullName evidence="3 8">Histidinol-phosphatase</fullName>
        <shortName evidence="8">HolPase</shortName>
        <ecNumber evidence="3 8">3.1.3.15</ecNumber>
    </recommendedName>
</protein>
<dbReference type="InterPro" id="IPR016195">
    <property type="entry name" value="Pol/histidinol_Pase-like"/>
</dbReference>
<dbReference type="Gene3D" id="3.20.20.140">
    <property type="entry name" value="Metal-dependent hydrolases"/>
    <property type="match status" value="1"/>
</dbReference>
<keyword evidence="11" id="KW-1185">Reference proteome</keyword>
<evidence type="ECO:0000256" key="6">
    <source>
        <dbReference type="ARBA" id="ARBA00023102"/>
    </source>
</evidence>
<evidence type="ECO:0000313" key="11">
    <source>
        <dbReference type="Proteomes" id="UP000264002"/>
    </source>
</evidence>
<dbReference type="InterPro" id="IPR010140">
    <property type="entry name" value="Histidinol_P_phosphatase_HisJ"/>
</dbReference>
<dbReference type="SUPFAM" id="SSF89550">
    <property type="entry name" value="PHP domain-like"/>
    <property type="match status" value="1"/>
</dbReference>